<reference evidence="1" key="1">
    <citation type="journal article" date="2014" name="Int. J. Syst. Evol. Microbiol.">
        <title>Complete genome sequence of Corynebacterium casei LMG S-19264T (=DSM 44701T), isolated from a smear-ripened cheese.</title>
        <authorList>
            <consortium name="US DOE Joint Genome Institute (JGI-PGF)"/>
            <person name="Walter F."/>
            <person name="Albersmeier A."/>
            <person name="Kalinowski J."/>
            <person name="Ruckert C."/>
        </authorList>
    </citation>
    <scope>NUCLEOTIDE SEQUENCE</scope>
    <source>
        <strain evidence="1">CGMCC 1.6333</strain>
    </source>
</reference>
<dbReference type="PANTHER" id="PTHR36441:SF1">
    <property type="entry name" value="DUF503 DOMAIN-CONTAINING PROTEIN"/>
    <property type="match status" value="1"/>
</dbReference>
<dbReference type="InterPro" id="IPR007546">
    <property type="entry name" value="DUF503"/>
</dbReference>
<evidence type="ECO:0000313" key="1">
    <source>
        <dbReference type="EMBL" id="GGM21742.1"/>
    </source>
</evidence>
<dbReference type="EMBL" id="BMLG01000001">
    <property type="protein sequence ID" value="GGM21742.1"/>
    <property type="molecule type" value="Genomic_DNA"/>
</dbReference>
<dbReference type="RefSeq" id="WP_117151879.1">
    <property type="nucleotide sequence ID" value="NZ_BMLG01000001.1"/>
</dbReference>
<evidence type="ECO:0008006" key="3">
    <source>
        <dbReference type="Google" id="ProtNLM"/>
    </source>
</evidence>
<protein>
    <recommendedName>
        <fullName evidence="3">DUF503 domain-containing protein</fullName>
    </recommendedName>
</protein>
<reference evidence="1" key="2">
    <citation type="submission" date="2020-09" db="EMBL/GenBank/DDBJ databases">
        <authorList>
            <person name="Sun Q."/>
            <person name="Zhou Y."/>
        </authorList>
    </citation>
    <scope>NUCLEOTIDE SEQUENCE</scope>
    <source>
        <strain evidence="1">CGMCC 1.6333</strain>
    </source>
</reference>
<organism evidence="1 2">
    <name type="scientific">Paraliobacillus quinghaiensis</name>
    <dbReference type="NCBI Taxonomy" id="470815"/>
    <lineage>
        <taxon>Bacteria</taxon>
        <taxon>Bacillati</taxon>
        <taxon>Bacillota</taxon>
        <taxon>Bacilli</taxon>
        <taxon>Bacillales</taxon>
        <taxon>Bacillaceae</taxon>
        <taxon>Paraliobacillus</taxon>
    </lineage>
</organism>
<dbReference type="InterPro" id="IPR036746">
    <property type="entry name" value="TT1725-like_sf"/>
</dbReference>
<name>A0A917WPT4_9BACI</name>
<dbReference type="Pfam" id="PF04456">
    <property type="entry name" value="DUF503"/>
    <property type="match status" value="1"/>
</dbReference>
<sequence length="92" mass="10917">MILFAEVECMIHHAHSLKEKRSVVKRISKRIENDFNVAISEMDYQDLWQRTMFGLVTIANEKVQAERVIDQCLKLIDSFPEIERTNTHVEWL</sequence>
<evidence type="ECO:0000313" key="2">
    <source>
        <dbReference type="Proteomes" id="UP000618460"/>
    </source>
</evidence>
<comment type="caution">
    <text evidence="1">The sequence shown here is derived from an EMBL/GenBank/DDBJ whole genome shotgun (WGS) entry which is preliminary data.</text>
</comment>
<proteinExistence type="predicted"/>
<gene>
    <name evidence="1" type="primary">ylxP</name>
    <name evidence="1" type="ORF">GCM10011351_04500</name>
</gene>
<dbReference type="SUPFAM" id="SSF103007">
    <property type="entry name" value="Hypothetical protein TT1725"/>
    <property type="match status" value="1"/>
</dbReference>
<dbReference type="OrthoDB" id="9809023at2"/>
<dbReference type="PANTHER" id="PTHR36441">
    <property type="entry name" value="HYPOTHETICAL CYTOSOLIC PROTEIN"/>
    <property type="match status" value="1"/>
</dbReference>
<dbReference type="Proteomes" id="UP000618460">
    <property type="component" value="Unassembled WGS sequence"/>
</dbReference>
<dbReference type="AlphaFoldDB" id="A0A917WPT4"/>
<accession>A0A917WPT4</accession>
<dbReference type="Gene3D" id="3.30.70.1120">
    <property type="entry name" value="TT1725-like"/>
    <property type="match status" value="1"/>
</dbReference>
<keyword evidence="2" id="KW-1185">Reference proteome</keyword>